<dbReference type="OrthoDB" id="9776685at2"/>
<gene>
    <name evidence="2" type="ORF">AWW68_03595</name>
</gene>
<dbReference type="InterPro" id="IPR052920">
    <property type="entry name" value="DNA-binding_regulatory"/>
</dbReference>
<evidence type="ECO:0000259" key="1">
    <source>
        <dbReference type="Pfam" id="PF00561"/>
    </source>
</evidence>
<dbReference type="Gene3D" id="3.40.50.1820">
    <property type="entry name" value="alpha/beta hydrolase"/>
    <property type="match status" value="1"/>
</dbReference>
<proteinExistence type="predicted"/>
<dbReference type="EMBL" id="LRPC01000001">
    <property type="protein sequence ID" value="KYG77865.1"/>
    <property type="molecule type" value="Genomic_DNA"/>
</dbReference>
<sequence>MKKFLRILAISIVLIVLAFYFLAIPKFVSLITDYDRYTFEYVTSNPEMVENYGIGSNRNPADYGFPNYEEIDYETLTDGLALNGWYVPASKEGIKQTLMINHGRTSNRLKTMKYLALVKEQGLDSLYNIFIPDLRNSGKSEEAKTALGYEFAEDIVGSMKMLNERFEQTDFVLYGFSMGAMSSAIAVNRPDLVQFQKDNGLKVHKLILDSPLSNVKETSRLAGKEMGIPDFIFNLAWGSFDNEVDDWSDKMKFSYLLSNNKLPTLILYSDSDAMTPAPILEEEIEGEMNVYPVLFKDCDHVQIYTRPEYKERYTSRVNMFLRSNDL</sequence>
<dbReference type="AlphaFoldDB" id="A0A150XGM9"/>
<comment type="caution">
    <text evidence="2">The sequence shown here is derived from an EMBL/GenBank/DDBJ whole genome shotgun (WGS) entry which is preliminary data.</text>
</comment>
<accession>A0A150XGM9</accession>
<name>A0A150XGM9_9BACT</name>
<dbReference type="PANTHER" id="PTHR43358:SF4">
    <property type="entry name" value="ALPHA_BETA HYDROLASE FOLD-1 DOMAIN-CONTAINING PROTEIN"/>
    <property type="match status" value="1"/>
</dbReference>
<dbReference type="Proteomes" id="UP000075606">
    <property type="component" value="Unassembled WGS sequence"/>
</dbReference>
<dbReference type="InterPro" id="IPR029058">
    <property type="entry name" value="AB_hydrolase_fold"/>
</dbReference>
<evidence type="ECO:0000313" key="3">
    <source>
        <dbReference type="Proteomes" id="UP000075606"/>
    </source>
</evidence>
<keyword evidence="3" id="KW-1185">Reference proteome</keyword>
<dbReference type="InterPro" id="IPR000073">
    <property type="entry name" value="AB_hydrolase_1"/>
</dbReference>
<feature type="domain" description="AB hydrolase-1" evidence="1">
    <location>
        <begin position="97"/>
        <end position="222"/>
    </location>
</feature>
<dbReference type="PANTHER" id="PTHR43358">
    <property type="entry name" value="ALPHA/BETA-HYDROLASE"/>
    <property type="match status" value="1"/>
</dbReference>
<dbReference type="STRING" id="333140.AWW68_03595"/>
<protein>
    <recommendedName>
        <fullName evidence="1">AB hydrolase-1 domain-containing protein</fullName>
    </recommendedName>
</protein>
<organism evidence="2 3">
    <name type="scientific">Roseivirga spongicola</name>
    <dbReference type="NCBI Taxonomy" id="333140"/>
    <lineage>
        <taxon>Bacteria</taxon>
        <taxon>Pseudomonadati</taxon>
        <taxon>Bacteroidota</taxon>
        <taxon>Cytophagia</taxon>
        <taxon>Cytophagales</taxon>
        <taxon>Roseivirgaceae</taxon>
        <taxon>Roseivirga</taxon>
    </lineage>
</organism>
<dbReference type="SUPFAM" id="SSF53474">
    <property type="entry name" value="alpha/beta-Hydrolases"/>
    <property type="match status" value="1"/>
</dbReference>
<evidence type="ECO:0000313" key="2">
    <source>
        <dbReference type="EMBL" id="KYG77865.1"/>
    </source>
</evidence>
<reference evidence="2 3" key="1">
    <citation type="submission" date="2016-01" db="EMBL/GenBank/DDBJ databases">
        <title>Genome sequencing of Roseivirga spongicola UST030701-084.</title>
        <authorList>
            <person name="Selvaratnam C."/>
            <person name="Thevarajoo S."/>
            <person name="Goh K.M."/>
            <person name="Ee R."/>
            <person name="Chan K.-G."/>
            <person name="Chong C.S."/>
        </authorList>
    </citation>
    <scope>NUCLEOTIDE SEQUENCE [LARGE SCALE GENOMIC DNA]</scope>
    <source>
        <strain evidence="2 3">UST030701-084</strain>
    </source>
</reference>
<dbReference type="Pfam" id="PF00561">
    <property type="entry name" value="Abhydrolase_1"/>
    <property type="match status" value="1"/>
</dbReference>
<dbReference type="RefSeq" id="WP_068216665.1">
    <property type="nucleotide sequence ID" value="NZ_LRPC01000001.1"/>
</dbReference>